<keyword evidence="3" id="KW-1185">Reference proteome</keyword>
<name>A0ABY6AW13_9BURK</name>
<evidence type="ECO:0000313" key="2">
    <source>
        <dbReference type="EMBL" id="UXH77187.1"/>
    </source>
</evidence>
<accession>A0ABY6AW13</accession>
<dbReference type="CDD" id="cd00093">
    <property type="entry name" value="HTH_XRE"/>
    <property type="match status" value="1"/>
</dbReference>
<dbReference type="SUPFAM" id="SSF47413">
    <property type="entry name" value="lambda repressor-like DNA-binding domains"/>
    <property type="match status" value="1"/>
</dbReference>
<dbReference type="RefSeq" id="WP_261756929.1">
    <property type="nucleotide sequence ID" value="NZ_CP104562.2"/>
</dbReference>
<evidence type="ECO:0000259" key="1">
    <source>
        <dbReference type="PROSITE" id="PS50943"/>
    </source>
</evidence>
<dbReference type="Gene3D" id="1.10.260.40">
    <property type="entry name" value="lambda repressor-like DNA-binding domains"/>
    <property type="match status" value="1"/>
</dbReference>
<feature type="domain" description="HTH cro/C1-type" evidence="1">
    <location>
        <begin position="35"/>
        <end position="81"/>
    </location>
</feature>
<dbReference type="Proteomes" id="UP001064933">
    <property type="component" value="Chromosome"/>
</dbReference>
<sequence>MDKRIRHVDRDRDRELRDEMYRKVAKGEVTIGEAVKLMRKSSRLTQPEFAKHRAIERDVGNPTIETLNKVVKIFGLQVGFVPRPRPPDLT</sequence>
<dbReference type="EMBL" id="CP104562">
    <property type="protein sequence ID" value="UXH77187.1"/>
    <property type="molecule type" value="Genomic_DNA"/>
</dbReference>
<gene>
    <name evidence="2" type="ORF">N4261_19535</name>
</gene>
<dbReference type="InterPro" id="IPR010982">
    <property type="entry name" value="Lambda_DNA-bd_dom_sf"/>
</dbReference>
<organism evidence="2 3">
    <name type="scientific">Roseateles amylovorans</name>
    <dbReference type="NCBI Taxonomy" id="2978473"/>
    <lineage>
        <taxon>Bacteria</taxon>
        <taxon>Pseudomonadati</taxon>
        <taxon>Pseudomonadota</taxon>
        <taxon>Betaproteobacteria</taxon>
        <taxon>Burkholderiales</taxon>
        <taxon>Sphaerotilaceae</taxon>
        <taxon>Roseateles</taxon>
    </lineage>
</organism>
<dbReference type="InterPro" id="IPR001387">
    <property type="entry name" value="Cro/C1-type_HTH"/>
</dbReference>
<evidence type="ECO:0000313" key="3">
    <source>
        <dbReference type="Proteomes" id="UP001064933"/>
    </source>
</evidence>
<proteinExistence type="predicted"/>
<dbReference type="PROSITE" id="PS50943">
    <property type="entry name" value="HTH_CROC1"/>
    <property type="match status" value="1"/>
</dbReference>
<reference evidence="2" key="1">
    <citation type="submission" date="2022-10" db="EMBL/GenBank/DDBJ databases">
        <title>Characterization and whole genome sequencing of a new Roseateles species, isolated from fresh water.</title>
        <authorList>
            <person name="Guliayeva D.Y."/>
            <person name="Akhremchuk A.E."/>
            <person name="Sikolenko M.A."/>
            <person name="Valentovich L.N."/>
            <person name="Sidarenka A.V."/>
        </authorList>
    </citation>
    <scope>NUCLEOTIDE SEQUENCE</scope>
    <source>
        <strain evidence="2">BIM B-1768</strain>
    </source>
</reference>
<protein>
    <submittedName>
        <fullName evidence="2">Helix-turn-helix domain-containing protein</fullName>
    </submittedName>
</protein>